<gene>
    <name evidence="4" type="ORF">FAEPRAA2165_00974</name>
</gene>
<evidence type="ECO:0000256" key="2">
    <source>
        <dbReference type="ARBA" id="ARBA00022679"/>
    </source>
</evidence>
<evidence type="ECO:0000313" key="4">
    <source>
        <dbReference type="EMBL" id="EEU97293.1"/>
    </source>
</evidence>
<feature type="domain" description="Glycosyltransferase 2-like" evidence="3">
    <location>
        <begin position="7"/>
        <end position="170"/>
    </location>
</feature>
<keyword evidence="1 4" id="KW-0328">Glycosyltransferase</keyword>
<dbReference type="GeneID" id="90660836"/>
<dbReference type="EMBL" id="ACOP02000022">
    <property type="protein sequence ID" value="EEU97293.1"/>
    <property type="molecule type" value="Genomic_DNA"/>
</dbReference>
<reference evidence="4" key="1">
    <citation type="submission" date="2009-08" db="EMBL/GenBank/DDBJ databases">
        <authorList>
            <person name="Weinstock G."/>
            <person name="Sodergren E."/>
            <person name="Clifton S."/>
            <person name="Fulton L."/>
            <person name="Fulton B."/>
            <person name="Courtney L."/>
            <person name="Fronick C."/>
            <person name="Harrison M."/>
            <person name="Strong C."/>
            <person name="Farmer C."/>
            <person name="Delahaunty K."/>
            <person name="Markovic C."/>
            <person name="Hall O."/>
            <person name="Minx P."/>
            <person name="Tomlinson C."/>
            <person name="Mitreva M."/>
            <person name="Nelson J."/>
            <person name="Hou S."/>
            <person name="Wollam A."/>
            <person name="Pepin K.H."/>
            <person name="Johnson M."/>
            <person name="Bhonagiri V."/>
            <person name="Nash W.E."/>
            <person name="Warren W."/>
            <person name="Chinwalla A."/>
            <person name="Mardis E.R."/>
            <person name="Wilson R.K."/>
        </authorList>
    </citation>
    <scope>NUCLEOTIDE SEQUENCE [LARGE SCALE GENOMIC DNA]</scope>
    <source>
        <strain evidence="4">A2-165</strain>
    </source>
</reference>
<keyword evidence="5" id="KW-1185">Reference proteome</keyword>
<dbReference type="PATRIC" id="fig|411483.3.peg.587"/>
<dbReference type="eggNOG" id="COG1215">
    <property type="taxonomic scope" value="Bacteria"/>
</dbReference>
<dbReference type="Pfam" id="PF00535">
    <property type="entry name" value="Glycos_transf_2"/>
    <property type="match status" value="1"/>
</dbReference>
<dbReference type="HOGENOM" id="CLU_025996_25_0_9"/>
<dbReference type="RefSeq" id="WP_005931073.1">
    <property type="nucleotide sequence ID" value="NZ_CP022479.1"/>
</dbReference>
<dbReference type="PANTHER" id="PTHR22916:SF51">
    <property type="entry name" value="GLYCOSYLTRANSFERASE EPSH-RELATED"/>
    <property type="match status" value="1"/>
</dbReference>
<dbReference type="OrthoDB" id="1640114at2"/>
<evidence type="ECO:0000256" key="1">
    <source>
        <dbReference type="ARBA" id="ARBA00022676"/>
    </source>
</evidence>
<comment type="caution">
    <text evidence="4">The sequence shown here is derived from an EMBL/GenBank/DDBJ whole genome shotgun (WGS) entry which is preliminary data.</text>
</comment>
<proteinExistence type="predicted"/>
<dbReference type="AlphaFoldDB" id="C7H3W1"/>
<dbReference type="PANTHER" id="PTHR22916">
    <property type="entry name" value="GLYCOSYLTRANSFERASE"/>
    <property type="match status" value="1"/>
</dbReference>
<dbReference type="CDD" id="cd00761">
    <property type="entry name" value="Glyco_tranf_GTA_type"/>
    <property type="match status" value="1"/>
</dbReference>
<dbReference type="EC" id="2.4.-.-" evidence="4"/>
<name>C7H3W1_FAED2</name>
<evidence type="ECO:0000259" key="3">
    <source>
        <dbReference type="Pfam" id="PF00535"/>
    </source>
</evidence>
<dbReference type="Gene3D" id="3.90.550.10">
    <property type="entry name" value="Spore Coat Polysaccharide Biosynthesis Protein SpsA, Chain A"/>
    <property type="match status" value="1"/>
</dbReference>
<protein>
    <submittedName>
        <fullName evidence="4">Glycosyltransferase, group 2 family protein</fullName>
        <ecNumber evidence="4">2.4.-.-</ecNumber>
    </submittedName>
</protein>
<dbReference type="STRING" id="411483.FAEPRAA2165_00974"/>
<accession>C7H3W1</accession>
<keyword evidence="2 4" id="KW-0808">Transferase</keyword>
<dbReference type="GO" id="GO:0016757">
    <property type="term" value="F:glycosyltransferase activity"/>
    <property type="evidence" value="ECO:0007669"/>
    <property type="project" value="UniProtKB-KW"/>
</dbReference>
<evidence type="ECO:0000313" key="5">
    <source>
        <dbReference type="Proteomes" id="UP000004619"/>
    </source>
</evidence>
<organism evidence="4 5">
    <name type="scientific">Faecalibacterium duncaniae (strain DSM 17677 / JCM 31915 / A2-165)</name>
    <name type="common">Faecalibacterium prausnitzii</name>
    <dbReference type="NCBI Taxonomy" id="411483"/>
    <lineage>
        <taxon>Bacteria</taxon>
        <taxon>Bacillati</taxon>
        <taxon>Bacillota</taxon>
        <taxon>Clostridia</taxon>
        <taxon>Eubacteriales</taxon>
        <taxon>Oscillospiraceae</taxon>
        <taxon>Faecalibacterium</taxon>
    </lineage>
</organism>
<dbReference type="SUPFAM" id="SSF53448">
    <property type="entry name" value="Nucleotide-diphospho-sugar transferases"/>
    <property type="match status" value="1"/>
</dbReference>
<dbReference type="InterPro" id="IPR001173">
    <property type="entry name" value="Glyco_trans_2-like"/>
</dbReference>
<sequence length="327" mass="37529">MLNDTVSIIVPIYNKEKYLEKCLDSILGQTYRDLEIILVDDESTDNSLAICQRCAEKDPRIKIYHKSNGGVSSARNLGLEKSTGTLISFADPDDSLHAECIERLKRVLDETGAEIAYCYGLDLLGTTGRTQTKSDETEKVSVMPVRRYDWNSRKAHTVCWGAVYRRAVTQDVAFDTDLKIGEDTLFLAKCIRKAEKIACIDKALYYYYVNDDSVTSGHYSAGKLTELKAWQRICKVFADEPFVYRSARAGYALRCREIVVKYCKDDAFMEQACAEAEREFKRNAGPLLLGWLRAGQYRYFIKTLYSYLLWNSWLKKKQARKTYEVEI</sequence>
<dbReference type="Proteomes" id="UP000004619">
    <property type="component" value="Unassembled WGS sequence"/>
</dbReference>
<dbReference type="InterPro" id="IPR029044">
    <property type="entry name" value="Nucleotide-diphossugar_trans"/>
</dbReference>